<evidence type="ECO:0000313" key="10">
    <source>
        <dbReference type="EMBL" id="HIZ88514.1"/>
    </source>
</evidence>
<proteinExistence type="inferred from homology"/>
<evidence type="ECO:0000256" key="1">
    <source>
        <dbReference type="ARBA" id="ARBA00000705"/>
    </source>
</evidence>
<keyword evidence="6 10" id="KW-0808">Transferase</keyword>
<evidence type="ECO:0000256" key="6">
    <source>
        <dbReference type="ARBA" id="ARBA00022679"/>
    </source>
</evidence>
<dbReference type="EC" id="2.3.1.8" evidence="4"/>
<sequence length="332" mass="36216">MSIINKLRLNASKTNKSIIFPDGNDERTIKAANELLSNKLCSVSLIGDREYILKEYSKLNPEHDLQVIDINDTPYLEKLAFHYYEKRKSKGETMDSALQAVKRPCYFGAAAVDNGLFDGCVAGSISSSAEVLRGALRGIGMKKGMSKISSFIILETPVKEYGSNGTFFMADIAINPYPDSEVLADIAVSTADSYRLLMEDEPKVALLSFSTAGSAEGESIDKVRQALKIVKENRPDILIDGELQFDAALIKEIGKRKAPESMVAGQANVFIFPNLDAGNIGYKITERMCIGATATGPILQGLAKPMNDLSRGCSYMDIVNTALVTIFQSENK</sequence>
<accession>A0A9D2GSG4</accession>
<feature type="domain" description="Phosphate acetyl/butaryl transferase" evidence="9">
    <location>
        <begin position="3"/>
        <end position="326"/>
    </location>
</feature>
<comment type="caution">
    <text evidence="10">The sequence shown here is derived from an EMBL/GenBank/DDBJ whole genome shotgun (WGS) entry which is preliminary data.</text>
</comment>
<evidence type="ECO:0000256" key="5">
    <source>
        <dbReference type="ARBA" id="ARBA00021528"/>
    </source>
</evidence>
<evidence type="ECO:0000313" key="11">
    <source>
        <dbReference type="Proteomes" id="UP000824176"/>
    </source>
</evidence>
<dbReference type="AlphaFoldDB" id="A0A9D2GSG4"/>
<comment type="pathway">
    <text evidence="2">Metabolic intermediate biosynthesis; acetyl-CoA biosynthesis; acetyl-CoA from acetate: step 2/2.</text>
</comment>
<dbReference type="InterPro" id="IPR042113">
    <property type="entry name" value="P_AcTrfase_dom1"/>
</dbReference>
<dbReference type="NCBIfam" id="NF007233">
    <property type="entry name" value="PRK09653.1"/>
    <property type="match status" value="1"/>
</dbReference>
<reference evidence="10" key="2">
    <citation type="submission" date="2021-04" db="EMBL/GenBank/DDBJ databases">
        <authorList>
            <person name="Gilroy R."/>
        </authorList>
    </citation>
    <scope>NUCLEOTIDE SEQUENCE</scope>
    <source>
        <strain evidence="10">ChiW4-1371</strain>
    </source>
</reference>
<dbReference type="EMBL" id="DXAQ01000016">
    <property type="protein sequence ID" value="HIZ88514.1"/>
    <property type="molecule type" value="Genomic_DNA"/>
</dbReference>
<dbReference type="InterPro" id="IPR042112">
    <property type="entry name" value="P_AcTrfase_dom2"/>
</dbReference>
<dbReference type="PIRSF" id="PIRSF000428">
    <property type="entry name" value="P_Ac_trans"/>
    <property type="match status" value="1"/>
</dbReference>
<evidence type="ECO:0000256" key="3">
    <source>
        <dbReference type="ARBA" id="ARBA00005656"/>
    </source>
</evidence>
<dbReference type="InterPro" id="IPR012147">
    <property type="entry name" value="P_Ac_Bu_trans"/>
</dbReference>
<evidence type="ECO:0000256" key="4">
    <source>
        <dbReference type="ARBA" id="ARBA00012707"/>
    </source>
</evidence>
<dbReference type="InterPro" id="IPR002505">
    <property type="entry name" value="PTA_PTB"/>
</dbReference>
<evidence type="ECO:0000256" key="7">
    <source>
        <dbReference type="ARBA" id="ARBA00023315"/>
    </source>
</evidence>
<dbReference type="Gene3D" id="3.40.50.10950">
    <property type="match status" value="1"/>
</dbReference>
<gene>
    <name evidence="10" type="primary">pta</name>
    <name evidence="10" type="ORF">H9804_01085</name>
</gene>
<dbReference type="GO" id="GO:0008959">
    <property type="term" value="F:phosphate acetyltransferase activity"/>
    <property type="evidence" value="ECO:0007669"/>
    <property type="project" value="UniProtKB-EC"/>
</dbReference>
<dbReference type="PANTHER" id="PTHR43356">
    <property type="entry name" value="PHOSPHATE ACETYLTRANSFERASE"/>
    <property type="match status" value="1"/>
</dbReference>
<comment type="catalytic activity">
    <reaction evidence="1">
        <text>acetyl-CoA + phosphate = acetyl phosphate + CoA</text>
        <dbReference type="Rhea" id="RHEA:19521"/>
        <dbReference type="ChEBI" id="CHEBI:22191"/>
        <dbReference type="ChEBI" id="CHEBI:43474"/>
        <dbReference type="ChEBI" id="CHEBI:57287"/>
        <dbReference type="ChEBI" id="CHEBI:57288"/>
        <dbReference type="EC" id="2.3.1.8"/>
    </reaction>
</comment>
<dbReference type="Pfam" id="PF01515">
    <property type="entry name" value="PTA_PTB"/>
    <property type="match status" value="1"/>
</dbReference>
<reference evidence="10" key="1">
    <citation type="journal article" date="2021" name="PeerJ">
        <title>Extensive microbial diversity within the chicken gut microbiome revealed by metagenomics and culture.</title>
        <authorList>
            <person name="Gilroy R."/>
            <person name="Ravi A."/>
            <person name="Getino M."/>
            <person name="Pursley I."/>
            <person name="Horton D.L."/>
            <person name="Alikhan N.F."/>
            <person name="Baker D."/>
            <person name="Gharbi K."/>
            <person name="Hall N."/>
            <person name="Watson M."/>
            <person name="Adriaenssens E.M."/>
            <person name="Foster-Nyarko E."/>
            <person name="Jarju S."/>
            <person name="Secka A."/>
            <person name="Antonio M."/>
            <person name="Oren A."/>
            <person name="Chaudhuri R.R."/>
            <person name="La Ragione R."/>
            <person name="Hildebrand F."/>
            <person name="Pallen M.J."/>
        </authorList>
    </citation>
    <scope>NUCLEOTIDE SEQUENCE</scope>
    <source>
        <strain evidence="10">ChiW4-1371</strain>
    </source>
</reference>
<dbReference type="SUPFAM" id="SSF53659">
    <property type="entry name" value="Isocitrate/Isopropylmalate dehydrogenase-like"/>
    <property type="match status" value="1"/>
</dbReference>
<dbReference type="Proteomes" id="UP000824176">
    <property type="component" value="Unassembled WGS sequence"/>
</dbReference>
<protein>
    <recommendedName>
        <fullName evidence="5">Phosphate acetyltransferase</fullName>
        <ecNumber evidence="4">2.3.1.8</ecNumber>
    </recommendedName>
    <alternativeName>
        <fullName evidence="8">Phosphotransacetylase</fullName>
    </alternativeName>
</protein>
<evidence type="ECO:0000256" key="8">
    <source>
        <dbReference type="ARBA" id="ARBA00031108"/>
    </source>
</evidence>
<dbReference type="PANTHER" id="PTHR43356:SF3">
    <property type="entry name" value="PHOSPHATE ACETYLTRANSFERASE"/>
    <property type="match status" value="1"/>
</dbReference>
<evidence type="ECO:0000256" key="2">
    <source>
        <dbReference type="ARBA" id="ARBA00004989"/>
    </source>
</evidence>
<dbReference type="NCBIfam" id="TIGR00651">
    <property type="entry name" value="pta"/>
    <property type="match status" value="1"/>
</dbReference>
<comment type="similarity">
    <text evidence="3">Belongs to the phosphate acetyltransferase and butyryltransferase family.</text>
</comment>
<organism evidence="10 11">
    <name type="scientific">Candidatus Mucispirillum faecigallinarum</name>
    <dbReference type="NCBI Taxonomy" id="2838699"/>
    <lineage>
        <taxon>Bacteria</taxon>
        <taxon>Pseudomonadati</taxon>
        <taxon>Deferribacterota</taxon>
        <taxon>Deferribacteres</taxon>
        <taxon>Deferribacterales</taxon>
        <taxon>Mucispirillaceae</taxon>
        <taxon>Mucispirillum</taxon>
    </lineage>
</organism>
<dbReference type="Gene3D" id="3.40.50.10750">
    <property type="entry name" value="Isocitrate/Isopropylmalate dehydrogenase-like"/>
    <property type="match status" value="1"/>
</dbReference>
<name>A0A9D2GSG4_9BACT</name>
<dbReference type="InterPro" id="IPR004614">
    <property type="entry name" value="P_AcTrfase"/>
</dbReference>
<keyword evidence="7 10" id="KW-0012">Acyltransferase</keyword>
<dbReference type="InterPro" id="IPR050500">
    <property type="entry name" value="Phos_Acetyltrans/Butyryltrans"/>
</dbReference>
<evidence type="ECO:0000259" key="9">
    <source>
        <dbReference type="Pfam" id="PF01515"/>
    </source>
</evidence>